<dbReference type="PANTHER" id="PTHR13887:SF41">
    <property type="entry name" value="THIOREDOXIN SUPERFAMILY PROTEIN"/>
    <property type="match status" value="1"/>
</dbReference>
<gene>
    <name evidence="2" type="ORF">FHR24_002152</name>
</gene>
<dbReference type="SUPFAM" id="SSF52833">
    <property type="entry name" value="Thioredoxin-like"/>
    <property type="match status" value="1"/>
</dbReference>
<keyword evidence="3" id="KW-1185">Reference proteome</keyword>
<dbReference type="CDD" id="cd03024">
    <property type="entry name" value="DsbA_FrnE"/>
    <property type="match status" value="1"/>
</dbReference>
<dbReference type="PANTHER" id="PTHR13887">
    <property type="entry name" value="GLUTATHIONE S-TRANSFERASE KAPPA"/>
    <property type="match status" value="1"/>
</dbReference>
<accession>A0ABX0UBH5</accession>
<comment type="caution">
    <text evidence="2">The sequence shown here is derived from an EMBL/GenBank/DDBJ whole genome shotgun (WGS) entry which is preliminary data.</text>
</comment>
<dbReference type="InterPro" id="IPR001853">
    <property type="entry name" value="DSBA-like_thioredoxin_dom"/>
</dbReference>
<dbReference type="Pfam" id="PF01323">
    <property type="entry name" value="DSBA"/>
    <property type="match status" value="1"/>
</dbReference>
<evidence type="ECO:0000259" key="1">
    <source>
        <dbReference type="Pfam" id="PF01323"/>
    </source>
</evidence>
<keyword evidence="2" id="KW-0413">Isomerase</keyword>
<proteinExistence type="predicted"/>
<evidence type="ECO:0000313" key="2">
    <source>
        <dbReference type="EMBL" id="NIJ45684.1"/>
    </source>
</evidence>
<name>A0ABX0UBH5_9FLAO</name>
<dbReference type="Proteomes" id="UP000745859">
    <property type="component" value="Unassembled WGS sequence"/>
</dbReference>
<evidence type="ECO:0000313" key="3">
    <source>
        <dbReference type="Proteomes" id="UP000745859"/>
    </source>
</evidence>
<dbReference type="Gene3D" id="3.40.30.10">
    <property type="entry name" value="Glutaredoxin"/>
    <property type="match status" value="1"/>
</dbReference>
<dbReference type="EMBL" id="JAASQL010000002">
    <property type="protein sequence ID" value="NIJ45684.1"/>
    <property type="molecule type" value="Genomic_DNA"/>
</dbReference>
<sequence length="225" mass="25442">MNTDALEIDLIYDIICPWCYIGHQRLTNAIQKTKAKVQIRLVPFQIRPNLPEQGISIKEYWKSKGIDDPILAYKKVSEAALAEGLEINPEKFTTIPNTLKIHQVILKAEDIGVGLQVLHAIQTAYFSKGVDISLLENILKITKNYLLTEVVTKAWNSELDIYKNLVLAKEKSARDLHVNAVPTYIVDHKHRISGAVSNFTLMDMLQQLAPKEIVGDFCDIKTENC</sequence>
<protein>
    <submittedName>
        <fullName evidence="2">DsbA family dithiol-disulfide isomerase</fullName>
    </submittedName>
</protein>
<dbReference type="GO" id="GO:0016853">
    <property type="term" value="F:isomerase activity"/>
    <property type="evidence" value="ECO:0007669"/>
    <property type="project" value="UniProtKB-KW"/>
</dbReference>
<dbReference type="InterPro" id="IPR036249">
    <property type="entry name" value="Thioredoxin-like_sf"/>
</dbReference>
<organism evidence="2 3">
    <name type="scientific">Wenyingzhuangia heitensis</name>
    <dbReference type="NCBI Taxonomy" id="1487859"/>
    <lineage>
        <taxon>Bacteria</taxon>
        <taxon>Pseudomonadati</taxon>
        <taxon>Bacteroidota</taxon>
        <taxon>Flavobacteriia</taxon>
        <taxon>Flavobacteriales</taxon>
        <taxon>Flavobacteriaceae</taxon>
        <taxon>Wenyingzhuangia</taxon>
    </lineage>
</organism>
<dbReference type="RefSeq" id="WP_167188219.1">
    <property type="nucleotide sequence ID" value="NZ_JAASQL010000002.1"/>
</dbReference>
<feature type="domain" description="DSBA-like thioredoxin" evidence="1">
    <location>
        <begin position="8"/>
        <end position="205"/>
    </location>
</feature>
<reference evidence="2 3" key="1">
    <citation type="submission" date="2020-03" db="EMBL/GenBank/DDBJ databases">
        <title>Genomic Encyclopedia of Type Strains, Phase IV (KMG-IV): sequencing the most valuable type-strain genomes for metagenomic binning, comparative biology and taxonomic classification.</title>
        <authorList>
            <person name="Goeker M."/>
        </authorList>
    </citation>
    <scope>NUCLEOTIDE SEQUENCE [LARGE SCALE GENOMIC DNA]</scope>
    <source>
        <strain evidence="2 3">DSM 101599</strain>
    </source>
</reference>